<comment type="caution">
    <text evidence="2">The sequence shown here is derived from an EMBL/GenBank/DDBJ whole genome shotgun (WGS) entry which is preliminary data.</text>
</comment>
<dbReference type="PANTHER" id="PTHR43441:SF5">
    <property type="entry name" value="FAMILY ACETYLTRANSFERASE, PUTATIVE-RELATED"/>
    <property type="match status" value="1"/>
</dbReference>
<dbReference type="Pfam" id="PF13302">
    <property type="entry name" value="Acetyltransf_3"/>
    <property type="match status" value="1"/>
</dbReference>
<name>A0ABR0JXT9_9EURO</name>
<evidence type="ECO:0000313" key="2">
    <source>
        <dbReference type="EMBL" id="KAK5079453.1"/>
    </source>
</evidence>
<keyword evidence="3" id="KW-1185">Reference proteome</keyword>
<dbReference type="PANTHER" id="PTHR43441">
    <property type="entry name" value="RIBOSOMAL-PROTEIN-SERINE ACETYLTRANSFERASE"/>
    <property type="match status" value="1"/>
</dbReference>
<dbReference type="SUPFAM" id="SSF55729">
    <property type="entry name" value="Acyl-CoA N-acyltransferases (Nat)"/>
    <property type="match status" value="1"/>
</dbReference>
<gene>
    <name evidence="2" type="ORF">LTR24_009266</name>
</gene>
<dbReference type="Proteomes" id="UP001345013">
    <property type="component" value="Unassembled WGS sequence"/>
</dbReference>
<dbReference type="Gene3D" id="3.40.630.30">
    <property type="match status" value="1"/>
</dbReference>
<dbReference type="InterPro" id="IPR051908">
    <property type="entry name" value="Ribosomal_N-acetyltransferase"/>
</dbReference>
<reference evidence="2 3" key="1">
    <citation type="submission" date="2023-08" db="EMBL/GenBank/DDBJ databases">
        <title>Black Yeasts Isolated from many extreme environments.</title>
        <authorList>
            <person name="Coleine C."/>
            <person name="Stajich J.E."/>
            <person name="Selbmann L."/>
        </authorList>
    </citation>
    <scope>NUCLEOTIDE SEQUENCE [LARGE SCALE GENOMIC DNA]</scope>
    <source>
        <strain evidence="2 3">CCFEE 5885</strain>
    </source>
</reference>
<dbReference type="InterPro" id="IPR016181">
    <property type="entry name" value="Acyl_CoA_acyltransferase"/>
</dbReference>
<dbReference type="EMBL" id="JAVRRG010000195">
    <property type="protein sequence ID" value="KAK5079453.1"/>
    <property type="molecule type" value="Genomic_DNA"/>
</dbReference>
<feature type="domain" description="N-acetyltransferase" evidence="1">
    <location>
        <begin position="21"/>
        <end position="184"/>
    </location>
</feature>
<evidence type="ECO:0000313" key="3">
    <source>
        <dbReference type="Proteomes" id="UP001345013"/>
    </source>
</evidence>
<protein>
    <recommendedName>
        <fullName evidence="1">N-acetyltransferase domain-containing protein</fullName>
    </recommendedName>
</protein>
<sequence length="268" mass="30369">MDFCLPIDLDRLQNDRLKLILIEHCTDENLEEYIAETCVKHPELWEYFPSGPHKSVASYKKYYDDNHRYNPTTAIFAIYLKAGQVSKGKPGSTEVETIEVGEGTFAGTTGLLNASPENSTVEIGYVMLLPRFHRTFVNTHASCLLLKHLLDPIEGGDLNMRRVQWQANSMNQPSIAAAQRLGMTLEGIVRWQRVVADNKKCVSETSSERADGKPVVDREGRKLEPGRHSAVLALCWDDWLEDWDQATGHDNEGCDVEYGSLLFEIWRL</sequence>
<dbReference type="InterPro" id="IPR000182">
    <property type="entry name" value="GNAT_dom"/>
</dbReference>
<accession>A0ABR0JXT9</accession>
<proteinExistence type="predicted"/>
<organism evidence="2 3">
    <name type="scientific">Lithohypha guttulata</name>
    <dbReference type="NCBI Taxonomy" id="1690604"/>
    <lineage>
        <taxon>Eukaryota</taxon>
        <taxon>Fungi</taxon>
        <taxon>Dikarya</taxon>
        <taxon>Ascomycota</taxon>
        <taxon>Pezizomycotina</taxon>
        <taxon>Eurotiomycetes</taxon>
        <taxon>Chaetothyriomycetidae</taxon>
        <taxon>Chaetothyriales</taxon>
        <taxon>Trichomeriaceae</taxon>
        <taxon>Lithohypha</taxon>
    </lineage>
</organism>
<evidence type="ECO:0000259" key="1">
    <source>
        <dbReference type="Pfam" id="PF13302"/>
    </source>
</evidence>